<dbReference type="CDD" id="cd06261">
    <property type="entry name" value="TM_PBP2"/>
    <property type="match status" value="1"/>
</dbReference>
<dbReference type="AlphaFoldDB" id="A0A2A6DZ13"/>
<comment type="similarity">
    <text evidence="2">Belongs to the binding-protein-dependent transport system permease family. CysTW subfamily.</text>
</comment>
<dbReference type="InterPro" id="IPR035906">
    <property type="entry name" value="MetI-like_sf"/>
</dbReference>
<dbReference type="PANTHER" id="PTHR43848">
    <property type="entry name" value="PUTRESCINE TRANSPORT SYSTEM PERMEASE PROTEIN POTI"/>
    <property type="match status" value="1"/>
</dbReference>
<dbReference type="PROSITE" id="PS50928">
    <property type="entry name" value="ABC_TM1"/>
    <property type="match status" value="1"/>
</dbReference>
<proteinExistence type="inferred from homology"/>
<feature type="domain" description="ABC transmembrane type-1" evidence="9">
    <location>
        <begin position="63"/>
        <end position="251"/>
    </location>
</feature>
<evidence type="ECO:0000256" key="6">
    <source>
        <dbReference type="ARBA" id="ARBA00022989"/>
    </source>
</evidence>
<organism evidence="10 11">
    <name type="scientific">Candidatus Reconcilbacillus cellulovorans</name>
    <dbReference type="NCBI Taxonomy" id="1906605"/>
    <lineage>
        <taxon>Bacteria</taxon>
        <taxon>Bacillati</taxon>
        <taxon>Bacillota</taxon>
        <taxon>Bacilli</taxon>
        <taxon>Bacillales</taxon>
        <taxon>Paenibacillaceae</taxon>
        <taxon>Candidatus Reconcilbacillus</taxon>
    </lineage>
</organism>
<dbReference type="EMBL" id="MOXJ01000019">
    <property type="protein sequence ID" value="PDO10130.1"/>
    <property type="molecule type" value="Genomic_DNA"/>
</dbReference>
<dbReference type="PANTHER" id="PTHR43848:SF2">
    <property type="entry name" value="PUTRESCINE TRANSPORT SYSTEM PERMEASE PROTEIN POTI"/>
    <property type="match status" value="1"/>
</dbReference>
<dbReference type="InterPro" id="IPR051789">
    <property type="entry name" value="Bact_Polyamine_Transport"/>
</dbReference>
<dbReference type="GO" id="GO:0005886">
    <property type="term" value="C:plasma membrane"/>
    <property type="evidence" value="ECO:0007669"/>
    <property type="project" value="UniProtKB-SubCell"/>
</dbReference>
<comment type="subcellular location">
    <subcellularLocation>
        <location evidence="1 8">Cell membrane</location>
        <topology evidence="1 8">Multi-pass membrane protein</topology>
    </subcellularLocation>
</comment>
<evidence type="ECO:0000313" key="10">
    <source>
        <dbReference type="EMBL" id="PDO10130.1"/>
    </source>
</evidence>
<feature type="transmembrane region" description="Helical" evidence="8">
    <location>
        <begin position="67"/>
        <end position="91"/>
    </location>
</feature>
<protein>
    <submittedName>
        <fullName evidence="10">Spermidine/putrescine ABC transporter permease</fullName>
    </submittedName>
</protein>
<feature type="transmembrane region" description="Helical" evidence="8">
    <location>
        <begin position="132"/>
        <end position="152"/>
    </location>
</feature>
<accession>A0A2A6DZ13</accession>
<keyword evidence="3 8" id="KW-0813">Transport</keyword>
<evidence type="ECO:0000256" key="2">
    <source>
        <dbReference type="ARBA" id="ARBA00007069"/>
    </source>
</evidence>
<gene>
    <name evidence="10" type="ORF">BLM47_08850</name>
</gene>
<keyword evidence="7 8" id="KW-0472">Membrane</keyword>
<feature type="transmembrane region" description="Helical" evidence="8">
    <location>
        <begin position="103"/>
        <end position="126"/>
    </location>
</feature>
<keyword evidence="5 8" id="KW-0812">Transmembrane</keyword>
<sequence>MNPDARLRGLRLYAWAVVAFLYAPIALIVLYSFNASRFSAAWGGWTWKWYASLFRNDLLLEATRNSLMIAVANAFAATCLGTLAALGAHALKRRARAAARGVFYLPILVPDIVMGLSLLVLFSRLAIPLGKWTVLAAHVTFSLAYVYVLVAARLEARDPRLEEAAQDLGADRWRTFRHVTLPLLSPAVVAGALVSFTLSIDDFMITFFVSGPESTTLPLYVYGLVRRGISPEVSALSTLLVVLTAVLVALAERFRRRP</sequence>
<evidence type="ECO:0000256" key="3">
    <source>
        <dbReference type="ARBA" id="ARBA00022448"/>
    </source>
</evidence>
<evidence type="ECO:0000256" key="7">
    <source>
        <dbReference type="ARBA" id="ARBA00023136"/>
    </source>
</evidence>
<keyword evidence="4" id="KW-1003">Cell membrane</keyword>
<dbReference type="Pfam" id="PF00528">
    <property type="entry name" value="BPD_transp_1"/>
    <property type="match status" value="1"/>
</dbReference>
<evidence type="ECO:0000256" key="4">
    <source>
        <dbReference type="ARBA" id="ARBA00022475"/>
    </source>
</evidence>
<comment type="caution">
    <text evidence="10">The sequence shown here is derived from an EMBL/GenBank/DDBJ whole genome shotgun (WGS) entry which is preliminary data.</text>
</comment>
<dbReference type="Gene3D" id="1.10.3720.10">
    <property type="entry name" value="MetI-like"/>
    <property type="match status" value="1"/>
</dbReference>
<feature type="transmembrane region" description="Helical" evidence="8">
    <location>
        <begin position="183"/>
        <end position="209"/>
    </location>
</feature>
<reference evidence="10 11" key="1">
    <citation type="submission" date="2016-12" db="EMBL/GenBank/DDBJ databases">
        <title>Candidatus Reconcilibacillus cellulovorans genome.</title>
        <authorList>
            <person name="Kolinko S."/>
            <person name="Wu Y.-W."/>
            <person name="Tachea F."/>
            <person name="Denzel E."/>
            <person name="Hiras J."/>
            <person name="Baecker N."/>
            <person name="Chan L.J."/>
            <person name="Eichorst S.A."/>
            <person name="Frey D."/>
            <person name="Adams P.D."/>
            <person name="Pray T."/>
            <person name="Tanjore D."/>
            <person name="Petzold C.J."/>
            <person name="Gladden J.M."/>
            <person name="Simmons B.A."/>
            <person name="Singer S.W."/>
        </authorList>
    </citation>
    <scope>NUCLEOTIDE SEQUENCE [LARGE SCALE GENOMIC DNA]</scope>
    <source>
        <strain evidence="10">JTherm</strain>
    </source>
</reference>
<evidence type="ECO:0000256" key="5">
    <source>
        <dbReference type="ARBA" id="ARBA00022692"/>
    </source>
</evidence>
<evidence type="ECO:0000256" key="1">
    <source>
        <dbReference type="ARBA" id="ARBA00004651"/>
    </source>
</evidence>
<evidence type="ECO:0000259" key="9">
    <source>
        <dbReference type="PROSITE" id="PS50928"/>
    </source>
</evidence>
<dbReference type="Proteomes" id="UP000243688">
    <property type="component" value="Unassembled WGS sequence"/>
</dbReference>
<dbReference type="SUPFAM" id="SSF161098">
    <property type="entry name" value="MetI-like"/>
    <property type="match status" value="1"/>
</dbReference>
<dbReference type="InterPro" id="IPR000515">
    <property type="entry name" value="MetI-like"/>
</dbReference>
<name>A0A2A6DZ13_9BACL</name>
<feature type="transmembrane region" description="Helical" evidence="8">
    <location>
        <begin position="229"/>
        <end position="251"/>
    </location>
</feature>
<feature type="transmembrane region" description="Helical" evidence="8">
    <location>
        <begin position="12"/>
        <end position="33"/>
    </location>
</feature>
<dbReference type="GO" id="GO:0055085">
    <property type="term" value="P:transmembrane transport"/>
    <property type="evidence" value="ECO:0007669"/>
    <property type="project" value="InterPro"/>
</dbReference>
<keyword evidence="6 8" id="KW-1133">Transmembrane helix</keyword>
<evidence type="ECO:0000256" key="8">
    <source>
        <dbReference type="RuleBase" id="RU363032"/>
    </source>
</evidence>
<evidence type="ECO:0000313" key="11">
    <source>
        <dbReference type="Proteomes" id="UP000243688"/>
    </source>
</evidence>